<dbReference type="Pfam" id="PF00908">
    <property type="entry name" value="dTDP_sugar_isom"/>
    <property type="match status" value="1"/>
</dbReference>
<accession>A0A2A9DUJ1</accession>
<dbReference type="GO" id="GO:0005829">
    <property type="term" value="C:cytosol"/>
    <property type="evidence" value="ECO:0007669"/>
    <property type="project" value="TreeGrafter"/>
</dbReference>
<dbReference type="EMBL" id="PDJE01000001">
    <property type="protein sequence ID" value="PFG30457.1"/>
    <property type="molecule type" value="Genomic_DNA"/>
</dbReference>
<name>A0A2A9DUJ1_9MICO</name>
<dbReference type="Gene3D" id="2.60.120.10">
    <property type="entry name" value="Jelly Rolls"/>
    <property type="match status" value="1"/>
</dbReference>
<dbReference type="GO" id="GO:0000271">
    <property type="term" value="P:polysaccharide biosynthetic process"/>
    <property type="evidence" value="ECO:0007669"/>
    <property type="project" value="TreeGrafter"/>
</dbReference>
<dbReference type="InterPro" id="IPR014710">
    <property type="entry name" value="RmlC-like_jellyroll"/>
</dbReference>
<dbReference type="GO" id="GO:0019305">
    <property type="term" value="P:dTDP-rhamnose biosynthetic process"/>
    <property type="evidence" value="ECO:0007669"/>
    <property type="project" value="UniProtKB-UniRule"/>
</dbReference>
<sequence>MKTIATDIEGLIVFEPTAHRDERGYFTRTMDVTVLAEAGIDPAGFKQENQSRSYQGVVRGLHGRMNNGEAKLVRCAHGAVLDIAIDARPGSATFGQVRTFLLDDQVHRQVYIPRGFLHGYQALTSVTDFCYRIDDFYGPDEDITISYNDPDLAVAWPAPITIVSERDRNGISWQEYTRLVGMA</sequence>
<keyword evidence="4" id="KW-0413">Isomerase</keyword>
<comment type="catalytic activity">
    <reaction evidence="4">
        <text>dTDP-4-dehydro-6-deoxy-alpha-D-glucose = dTDP-4-dehydro-beta-L-rhamnose</text>
        <dbReference type="Rhea" id="RHEA:16969"/>
        <dbReference type="ChEBI" id="CHEBI:57649"/>
        <dbReference type="ChEBI" id="CHEBI:62830"/>
        <dbReference type="EC" id="5.1.3.13"/>
    </reaction>
</comment>
<dbReference type="CDD" id="cd00438">
    <property type="entry name" value="cupin_RmlC"/>
    <property type="match status" value="1"/>
</dbReference>
<evidence type="ECO:0000256" key="2">
    <source>
        <dbReference type="PIRSR" id="PIRSR600888-1"/>
    </source>
</evidence>
<dbReference type="NCBIfam" id="TIGR01221">
    <property type="entry name" value="rmlC"/>
    <property type="match status" value="1"/>
</dbReference>
<evidence type="ECO:0000313" key="6">
    <source>
        <dbReference type="Proteomes" id="UP000221369"/>
    </source>
</evidence>
<comment type="pathway">
    <text evidence="4">Carbohydrate biosynthesis; dTDP-L-rhamnose biosynthesis.</text>
</comment>
<dbReference type="InterPro" id="IPR011051">
    <property type="entry name" value="RmlC_Cupin_sf"/>
</dbReference>
<evidence type="ECO:0000256" key="4">
    <source>
        <dbReference type="RuleBase" id="RU364069"/>
    </source>
</evidence>
<comment type="caution">
    <text evidence="5">The sequence shown here is derived from an EMBL/GenBank/DDBJ whole genome shotgun (WGS) entry which is preliminary data.</text>
</comment>
<evidence type="ECO:0000256" key="1">
    <source>
        <dbReference type="ARBA" id="ARBA00010154"/>
    </source>
</evidence>
<dbReference type="RefSeq" id="WP_098406915.1">
    <property type="nucleotide sequence ID" value="NZ_PDJE01000001.1"/>
</dbReference>
<dbReference type="InterPro" id="IPR000888">
    <property type="entry name" value="RmlC-like"/>
</dbReference>
<dbReference type="PANTHER" id="PTHR21047">
    <property type="entry name" value="DTDP-6-DEOXY-D-GLUCOSE-3,5 EPIMERASE"/>
    <property type="match status" value="1"/>
</dbReference>
<feature type="active site" description="Proton donor" evidence="2">
    <location>
        <position position="131"/>
    </location>
</feature>
<protein>
    <recommendedName>
        <fullName evidence="4">dTDP-4-dehydrorhamnose 3,5-epimerase</fullName>
        <ecNumber evidence="4">5.1.3.13</ecNumber>
    </recommendedName>
    <alternativeName>
        <fullName evidence="4">Thymidine diphospho-4-keto-rhamnose 3,5-epimerase</fullName>
    </alternativeName>
</protein>
<feature type="site" description="Participates in a stacking interaction with the thymidine ring of dTDP-4-oxo-6-deoxyglucose" evidence="3">
    <location>
        <position position="137"/>
    </location>
</feature>
<dbReference type="UniPathway" id="UPA00124"/>
<dbReference type="EC" id="5.1.3.13" evidence="4"/>
<organism evidence="5 6">
    <name type="scientific">Paramicrobacterium agarici</name>
    <dbReference type="NCBI Taxonomy" id="630514"/>
    <lineage>
        <taxon>Bacteria</taxon>
        <taxon>Bacillati</taxon>
        <taxon>Actinomycetota</taxon>
        <taxon>Actinomycetes</taxon>
        <taxon>Micrococcales</taxon>
        <taxon>Microbacteriaceae</taxon>
        <taxon>Paramicrobacterium</taxon>
    </lineage>
</organism>
<gene>
    <name evidence="5" type="ORF">ATJ78_1386</name>
</gene>
<evidence type="ECO:0000256" key="3">
    <source>
        <dbReference type="PIRSR" id="PIRSR600888-3"/>
    </source>
</evidence>
<dbReference type="GO" id="GO:0008830">
    <property type="term" value="F:dTDP-4-dehydrorhamnose 3,5-epimerase activity"/>
    <property type="evidence" value="ECO:0007669"/>
    <property type="project" value="UniProtKB-UniRule"/>
</dbReference>
<comment type="subunit">
    <text evidence="4">Homodimer.</text>
</comment>
<keyword evidence="6" id="KW-1185">Reference proteome</keyword>
<proteinExistence type="inferred from homology"/>
<dbReference type="PANTHER" id="PTHR21047:SF2">
    <property type="entry name" value="THYMIDINE DIPHOSPHO-4-KETO-RHAMNOSE 3,5-EPIMERASE"/>
    <property type="match status" value="1"/>
</dbReference>
<dbReference type="Proteomes" id="UP000221369">
    <property type="component" value="Unassembled WGS sequence"/>
</dbReference>
<dbReference type="AlphaFoldDB" id="A0A2A9DUJ1"/>
<evidence type="ECO:0000313" key="5">
    <source>
        <dbReference type="EMBL" id="PFG30457.1"/>
    </source>
</evidence>
<feature type="active site" description="Proton acceptor" evidence="2">
    <location>
        <position position="62"/>
    </location>
</feature>
<dbReference type="SUPFAM" id="SSF51182">
    <property type="entry name" value="RmlC-like cupins"/>
    <property type="match status" value="1"/>
</dbReference>
<comment type="function">
    <text evidence="4">Catalyzes the epimerization of the C3' and C5'positions of dTDP-6-deoxy-D-xylo-4-hexulose, forming dTDP-6-deoxy-L-lyxo-4-hexulose.</text>
</comment>
<comment type="similarity">
    <text evidence="1 4">Belongs to the dTDP-4-dehydrorhamnose 3,5-epimerase family.</text>
</comment>
<reference evidence="5 6" key="1">
    <citation type="submission" date="2017-10" db="EMBL/GenBank/DDBJ databases">
        <title>Sequencing the genomes of 1000 actinobacteria strains.</title>
        <authorList>
            <person name="Klenk H.-P."/>
        </authorList>
    </citation>
    <scope>NUCLEOTIDE SEQUENCE [LARGE SCALE GENOMIC DNA]</scope>
    <source>
        <strain evidence="5 6">DSM 21798</strain>
    </source>
</reference>